<feature type="domain" description="TIR" evidence="16">
    <location>
        <begin position="778"/>
        <end position="920"/>
    </location>
</feature>
<dbReference type="GO" id="GO:0002224">
    <property type="term" value="P:toll-like receptor signaling pathway"/>
    <property type="evidence" value="ECO:0007669"/>
    <property type="project" value="TreeGrafter"/>
</dbReference>
<dbReference type="Ensembl" id="ENSTNIT00000008231.1">
    <property type="protein sequence ID" value="ENSTNIP00000008068.1"/>
    <property type="gene ID" value="ENSTNIG00000005385.1"/>
</dbReference>
<dbReference type="SUPFAM" id="SSF52058">
    <property type="entry name" value="L domain-like"/>
    <property type="match status" value="1"/>
</dbReference>
<proteinExistence type="inferred from homology"/>
<dbReference type="PROSITE" id="PS51450">
    <property type="entry name" value="LRR"/>
    <property type="match status" value="4"/>
</dbReference>
<dbReference type="FunFam" id="3.40.50.10140:FF:000001">
    <property type="entry name" value="Toll-like receptor 2"/>
    <property type="match status" value="1"/>
</dbReference>
<dbReference type="EMBL" id="CAAE01011492">
    <property type="protein sequence ID" value="CAF93842.1"/>
    <property type="molecule type" value="Genomic_DNA"/>
</dbReference>
<dbReference type="Gene3D" id="3.40.50.10140">
    <property type="entry name" value="Toll/interleukin-1 receptor homology (TIR) domain"/>
    <property type="match status" value="1"/>
</dbReference>
<keyword evidence="10 14" id="KW-0472">Membrane</keyword>
<keyword evidence="3" id="KW-0399">Innate immunity</keyword>
<feature type="transmembrane region" description="Helical" evidence="14">
    <location>
        <begin position="750"/>
        <end position="767"/>
    </location>
</feature>
<dbReference type="InterPro" id="IPR001611">
    <property type="entry name" value="Leu-rich_rpt"/>
</dbReference>
<evidence type="ECO:0000259" key="16">
    <source>
        <dbReference type="PROSITE" id="PS50104"/>
    </source>
</evidence>
<evidence type="ECO:0000256" key="5">
    <source>
        <dbReference type="ARBA" id="ARBA00022692"/>
    </source>
</evidence>
<dbReference type="GO" id="GO:0005886">
    <property type="term" value="C:plasma membrane"/>
    <property type="evidence" value="ECO:0007669"/>
    <property type="project" value="TreeGrafter"/>
</dbReference>
<dbReference type="SMART" id="SM00369">
    <property type="entry name" value="LRR_TYP"/>
    <property type="match status" value="13"/>
</dbReference>
<evidence type="ECO:0000256" key="4">
    <source>
        <dbReference type="ARBA" id="ARBA00022614"/>
    </source>
</evidence>
<evidence type="ECO:0000256" key="6">
    <source>
        <dbReference type="ARBA" id="ARBA00022729"/>
    </source>
</evidence>
<evidence type="ECO:0000256" key="11">
    <source>
        <dbReference type="ARBA" id="ARBA00023170"/>
    </source>
</evidence>
<feature type="chain" id="PRO_5014105201" evidence="15">
    <location>
        <begin position="20"/>
        <end position="939"/>
    </location>
</feature>
<dbReference type="SUPFAM" id="SSF52200">
    <property type="entry name" value="Toll/Interleukin receptor TIR domain"/>
    <property type="match status" value="1"/>
</dbReference>
<dbReference type="STRING" id="99883.ENSTNIP00000008068"/>
<evidence type="ECO:0000256" key="9">
    <source>
        <dbReference type="ARBA" id="ARBA00022989"/>
    </source>
</evidence>
<dbReference type="SMART" id="SM00255">
    <property type="entry name" value="TIR"/>
    <property type="match status" value="1"/>
</dbReference>
<keyword evidence="8" id="KW-0391">Immunity</keyword>
<reference evidence="17 19" key="1">
    <citation type="journal article" date="2004" name="Nature">
        <title>Genome duplication in the teleost fish Tetraodon nigroviridis reveals the early vertebrate proto-karyotype.</title>
        <authorList>
            <person name="Jaillon O."/>
            <person name="Aury J.-M."/>
            <person name="Brunet F."/>
            <person name="Petit J.-L."/>
            <person name="Stange-Thomann N."/>
            <person name="Mauceli E."/>
            <person name="Bouneau L."/>
            <person name="Fischer C."/>
            <person name="Ozouf-Costaz C."/>
            <person name="Bernot A."/>
            <person name="Nicaud S."/>
            <person name="Jaffe D."/>
            <person name="Fisher S."/>
            <person name="Lutfalla G."/>
            <person name="Dossat C."/>
            <person name="Segurens B."/>
            <person name="Dasilva C."/>
            <person name="Salanoubat M."/>
            <person name="Levy M."/>
            <person name="Boudet N."/>
            <person name="Castellano S."/>
            <person name="Anthouard V."/>
            <person name="Jubin C."/>
            <person name="Castelli V."/>
            <person name="Katinka M."/>
            <person name="Vacherie B."/>
            <person name="Biemont C."/>
            <person name="Skalli Z."/>
            <person name="Cattolico L."/>
            <person name="Poulain J."/>
            <person name="De Berardinis V."/>
            <person name="Cruaud C."/>
            <person name="Duprat S."/>
            <person name="Brottier P."/>
            <person name="Coutanceau J.-P."/>
            <person name="Gouzy J."/>
            <person name="Parra G."/>
            <person name="Lardier G."/>
            <person name="Chapple C."/>
            <person name="McKernan K.J."/>
            <person name="McEwan P."/>
            <person name="Bosak S."/>
            <person name="Kellis M."/>
            <person name="Volff J.-N."/>
            <person name="Guigo R."/>
            <person name="Zody M.C."/>
            <person name="Mesirov J."/>
            <person name="Lindblad-Toh K."/>
            <person name="Birren B."/>
            <person name="Nusbaum C."/>
            <person name="Kahn D."/>
            <person name="Robinson-Rechavi M."/>
            <person name="Laudet V."/>
            <person name="Schachter V."/>
            <person name="Quetier F."/>
            <person name="Saurin W."/>
            <person name="Scarpelli C."/>
            <person name="Wincker P."/>
            <person name="Lander E.S."/>
            <person name="Weissenbach J."/>
            <person name="Roest Crollius H."/>
        </authorList>
    </citation>
    <scope>NUCLEOTIDE SEQUENCE [LARGE SCALE GENOMIC DNA]</scope>
</reference>
<accession>Q4SZU0</accession>
<dbReference type="OMA" id="QRTCKPT"/>
<dbReference type="Gene3D" id="3.80.10.10">
    <property type="entry name" value="Ribonuclease Inhibitor"/>
    <property type="match status" value="4"/>
</dbReference>
<dbReference type="PROSITE" id="PS50104">
    <property type="entry name" value="TIR"/>
    <property type="match status" value="1"/>
</dbReference>
<reference evidence="18" key="3">
    <citation type="submission" date="2025-05" db="UniProtKB">
        <authorList>
            <consortium name="Ensembl"/>
        </authorList>
    </citation>
    <scope>IDENTIFICATION</scope>
</reference>
<dbReference type="GO" id="GO:0006954">
    <property type="term" value="P:inflammatory response"/>
    <property type="evidence" value="ECO:0007669"/>
    <property type="project" value="UniProtKB-KW"/>
</dbReference>
<keyword evidence="11" id="KW-0675">Receptor</keyword>
<evidence type="ECO:0000256" key="7">
    <source>
        <dbReference type="ARBA" id="ARBA00022737"/>
    </source>
</evidence>
<evidence type="ECO:0000313" key="17">
    <source>
        <dbReference type="EMBL" id="CAF93842.1"/>
    </source>
</evidence>
<dbReference type="Proteomes" id="UP000007303">
    <property type="component" value="Unassembled WGS sequence"/>
</dbReference>
<evidence type="ECO:0000256" key="10">
    <source>
        <dbReference type="ARBA" id="ARBA00023136"/>
    </source>
</evidence>
<dbReference type="PANTHER" id="PTHR24365:SF522">
    <property type="entry name" value="LOW QUALITY PROTEIN: TOLL-LIKE RECEPTOR 13-RELATED"/>
    <property type="match status" value="1"/>
</dbReference>
<keyword evidence="19" id="KW-1185">Reference proteome</keyword>
<comment type="similarity">
    <text evidence="2">Belongs to the Toll-like receptor family.</text>
</comment>
<evidence type="ECO:0000256" key="15">
    <source>
        <dbReference type="SAM" id="SignalP"/>
    </source>
</evidence>
<dbReference type="Pfam" id="PF01582">
    <property type="entry name" value="TIR"/>
    <property type="match status" value="1"/>
</dbReference>
<evidence type="ECO:0000313" key="18">
    <source>
        <dbReference type="Ensembl" id="ENSTNIP00000008068.1"/>
    </source>
</evidence>
<comment type="subcellular location">
    <subcellularLocation>
        <location evidence="1">Membrane</location>
        <topology evidence="1">Single-pass type I membrane protein</topology>
    </subcellularLocation>
</comment>
<keyword evidence="12" id="KW-0325">Glycoprotein</keyword>
<dbReference type="InterPro" id="IPR032675">
    <property type="entry name" value="LRR_dom_sf"/>
</dbReference>
<keyword evidence="13" id="KW-0395">Inflammatory response</keyword>
<evidence type="ECO:0000256" key="2">
    <source>
        <dbReference type="ARBA" id="ARBA00009634"/>
    </source>
</evidence>
<evidence type="ECO:0000256" key="12">
    <source>
        <dbReference type="ARBA" id="ARBA00023180"/>
    </source>
</evidence>
<evidence type="ECO:0000256" key="1">
    <source>
        <dbReference type="ARBA" id="ARBA00004479"/>
    </source>
</evidence>
<gene>
    <name evidence="17" type="ORF">GSTENG00009678001</name>
</gene>
<feature type="signal peptide" evidence="15">
    <location>
        <begin position="1"/>
        <end position="19"/>
    </location>
</feature>
<dbReference type="GO" id="GO:0045087">
    <property type="term" value="P:innate immune response"/>
    <property type="evidence" value="ECO:0007669"/>
    <property type="project" value="UniProtKB-KW"/>
</dbReference>
<dbReference type="InterPro" id="IPR000157">
    <property type="entry name" value="TIR_dom"/>
</dbReference>
<dbReference type="HOGENOM" id="CLU_006000_4_0_1"/>
<evidence type="ECO:0000256" key="13">
    <source>
        <dbReference type="ARBA" id="ARBA00023198"/>
    </source>
</evidence>
<keyword evidence="4" id="KW-0433">Leucine-rich repeat</keyword>
<evidence type="ECO:0000256" key="3">
    <source>
        <dbReference type="ARBA" id="ARBA00022588"/>
    </source>
</evidence>
<dbReference type="GeneTree" id="ENSGT00940000163999"/>
<protein>
    <submittedName>
        <fullName evidence="17">(spotted green pufferfish) hypothetical protein</fullName>
    </submittedName>
</protein>
<sequence length="939" mass="106747">MVTWSPLLLLLLRLRTSFGFSLKNCTVHAGPAPAVVLVDCSNHRLLSVPDDLPRDATAVNLGYNLLTQVRRNQLQGLTQLKVLDLQSNAIVHVEGGSFAHTGSLKTLELSRNKLTELAENLFQGLHELTSLDLSFNLIRFVHTSTFQFLPRLQKLLLDCNQLTEVADLQPLLNLPSLKYLSVSGNWFTSFQSQDLQLQQPSSLTALDVSFSRFEAFSIWPATFPHLEVLNLSNCVFKWEITDRSSPENLTQLHFSQTLVPFQQVQEILQSAASLEHLRMTYIDAWIHHGLLATVCSISSLRTLELYFNKVENLSARLESCSQLLHLDLSCSDMAGVPPGSLRLMTQLKLLNLEVNLLTRVPEDIRSLSSLQVLNLKDNRISELGCEDFSNTSALVELQLSSNRISSLDQCIFRRMVSLRVLDLGHNLLWMVDGVFSLGPAGLRSLDVSRNMVTVYDDGSFQGLGGLMYLDVSSENGGRVTPGAFLGLDRLRSLHVSIPMDYECDFRGLHQLETLTISMTMDPGRAPPRYSQALFHLRSLRSLHVSCRGFHYGFPLDVPLDMLRSMRNLEEFTAVNIYVSAPGPDTFGSNRRLRSLRISQADLSDLDPEMFRPTAELQSLDLSDTRISSLEFLLRVNLSSLRNLTLRDNALVVVNHTFFRFLPALSLLDLTNNPLACECVNAGFIVWARSSLRTQVLNGHQYSCSFPLAQRGTKLLDLDVHLCWVDLNFLCFLSTSLLVLVMLVASFTYHLLQWHLLYAYHLLLAFVYDRRNRRRTRPHGYDAFVSYNVKDELWVYEEMLPALEEQQGWKLCLHHRDFQPGKPIIENITDAIYSSRKTICVISRSYLQSEWCSREIQMASFRLFDEQKDVLILLFLEEIPAHQLSPYHRMRKLLKRQTYLSWAQAGRHRAGVFWQNVQRALECGDAPHDRVDPLMGPAQP</sequence>
<dbReference type="InterPro" id="IPR003591">
    <property type="entry name" value="Leu-rich_rpt_typical-subtyp"/>
</dbReference>
<dbReference type="SUPFAM" id="SSF52047">
    <property type="entry name" value="RNI-like"/>
    <property type="match status" value="1"/>
</dbReference>
<dbReference type="AlphaFoldDB" id="Q4SZU0"/>
<keyword evidence="9 14" id="KW-1133">Transmembrane helix</keyword>
<dbReference type="SMART" id="SM00365">
    <property type="entry name" value="LRR_SD22"/>
    <property type="match status" value="5"/>
</dbReference>
<dbReference type="InterPro" id="IPR035897">
    <property type="entry name" value="Toll_tir_struct_dom_sf"/>
</dbReference>
<organism evidence="17">
    <name type="scientific">Tetraodon nigroviridis</name>
    <name type="common">Spotted green pufferfish</name>
    <name type="synonym">Chelonodon nigroviridis</name>
    <dbReference type="NCBI Taxonomy" id="99883"/>
    <lineage>
        <taxon>Eukaryota</taxon>
        <taxon>Metazoa</taxon>
        <taxon>Chordata</taxon>
        <taxon>Craniata</taxon>
        <taxon>Vertebrata</taxon>
        <taxon>Euteleostomi</taxon>
        <taxon>Actinopterygii</taxon>
        <taxon>Neopterygii</taxon>
        <taxon>Teleostei</taxon>
        <taxon>Neoteleostei</taxon>
        <taxon>Acanthomorphata</taxon>
        <taxon>Eupercaria</taxon>
        <taxon>Tetraodontiformes</taxon>
        <taxon>Tetradontoidea</taxon>
        <taxon>Tetraodontidae</taxon>
        <taxon>Tetraodon</taxon>
    </lineage>
</organism>
<evidence type="ECO:0000313" key="19">
    <source>
        <dbReference type="Proteomes" id="UP000007303"/>
    </source>
</evidence>
<keyword evidence="6 15" id="KW-0732">Signal</keyword>
<evidence type="ECO:0000256" key="8">
    <source>
        <dbReference type="ARBA" id="ARBA00022859"/>
    </source>
</evidence>
<keyword evidence="7" id="KW-0677">Repeat</keyword>
<name>Q4SZU0_TETNG</name>
<dbReference type="Pfam" id="PF13855">
    <property type="entry name" value="LRR_8"/>
    <property type="match status" value="3"/>
</dbReference>
<dbReference type="OrthoDB" id="1421090at2759"/>
<reference evidence="17" key="2">
    <citation type="submission" date="2004-02" db="EMBL/GenBank/DDBJ databases">
        <authorList>
            <consortium name="Genoscope"/>
            <consortium name="Whitehead Institute Centre for Genome Research"/>
        </authorList>
    </citation>
    <scope>NUCLEOTIDE SEQUENCE</scope>
</reference>
<keyword evidence="5 14" id="KW-0812">Transmembrane</keyword>
<evidence type="ECO:0000256" key="14">
    <source>
        <dbReference type="SAM" id="Phobius"/>
    </source>
</evidence>
<dbReference type="KEGG" id="tng:GSTEN00009678G001"/>
<dbReference type="PANTHER" id="PTHR24365">
    <property type="entry name" value="TOLL-LIKE RECEPTOR"/>
    <property type="match status" value="1"/>
</dbReference>
<dbReference type="GO" id="GO:0038023">
    <property type="term" value="F:signaling receptor activity"/>
    <property type="evidence" value="ECO:0007669"/>
    <property type="project" value="TreeGrafter"/>
</dbReference>
<dbReference type="FunFam" id="3.80.10.10:FF:000770">
    <property type="entry name" value="Uncharacterized protein"/>
    <property type="match status" value="1"/>
</dbReference>